<evidence type="ECO:0000313" key="2">
    <source>
        <dbReference type="Proteomes" id="UP001313282"/>
    </source>
</evidence>
<dbReference type="InterPro" id="IPR036047">
    <property type="entry name" value="F-box-like_dom_sf"/>
</dbReference>
<dbReference type="Gene3D" id="1.20.1280.50">
    <property type="match status" value="1"/>
</dbReference>
<dbReference type="EMBL" id="JAVHNR010000010">
    <property type="protein sequence ID" value="KAK6331916.1"/>
    <property type="molecule type" value="Genomic_DNA"/>
</dbReference>
<name>A0AAN8MIT8_9PEZI</name>
<protein>
    <recommendedName>
        <fullName evidence="3">F-box domain-containing protein</fullName>
    </recommendedName>
</protein>
<sequence length="115" mass="12443">MSDLNIATDRLAITEGDQGSEATEILVSPRSPKDYLSAVPTEVGNSIAELLDKKSLLAFSSCSRYCRSVSAPSLWSEVILSFPIPPGKGPRFACILKNAQHVRWVPPIEVSSKQA</sequence>
<organism evidence="1 2">
    <name type="scientific">Orbilia javanica</name>
    <dbReference type="NCBI Taxonomy" id="47235"/>
    <lineage>
        <taxon>Eukaryota</taxon>
        <taxon>Fungi</taxon>
        <taxon>Dikarya</taxon>
        <taxon>Ascomycota</taxon>
        <taxon>Pezizomycotina</taxon>
        <taxon>Orbiliomycetes</taxon>
        <taxon>Orbiliales</taxon>
        <taxon>Orbiliaceae</taxon>
        <taxon>Orbilia</taxon>
    </lineage>
</organism>
<comment type="caution">
    <text evidence="1">The sequence shown here is derived from an EMBL/GenBank/DDBJ whole genome shotgun (WGS) entry which is preliminary data.</text>
</comment>
<evidence type="ECO:0008006" key="3">
    <source>
        <dbReference type="Google" id="ProtNLM"/>
    </source>
</evidence>
<proteinExistence type="predicted"/>
<evidence type="ECO:0000313" key="1">
    <source>
        <dbReference type="EMBL" id="KAK6331916.1"/>
    </source>
</evidence>
<dbReference type="Proteomes" id="UP001313282">
    <property type="component" value="Unassembled WGS sequence"/>
</dbReference>
<gene>
    <name evidence="1" type="ORF">TWF718_002454</name>
</gene>
<dbReference type="SUPFAM" id="SSF81383">
    <property type="entry name" value="F-box domain"/>
    <property type="match status" value="1"/>
</dbReference>
<dbReference type="AlphaFoldDB" id="A0AAN8MIT8"/>
<reference evidence="1 2" key="1">
    <citation type="submission" date="2019-10" db="EMBL/GenBank/DDBJ databases">
        <authorList>
            <person name="Palmer J.M."/>
        </authorList>
    </citation>
    <scope>NUCLEOTIDE SEQUENCE [LARGE SCALE GENOMIC DNA]</scope>
    <source>
        <strain evidence="1 2">TWF718</strain>
    </source>
</reference>
<keyword evidence="2" id="KW-1185">Reference proteome</keyword>
<accession>A0AAN8MIT8</accession>